<evidence type="ECO:0000313" key="2">
    <source>
        <dbReference type="Proteomes" id="UP001620626"/>
    </source>
</evidence>
<organism evidence="1 2">
    <name type="scientific">Heterodera trifolii</name>
    <dbReference type="NCBI Taxonomy" id="157864"/>
    <lineage>
        <taxon>Eukaryota</taxon>
        <taxon>Metazoa</taxon>
        <taxon>Ecdysozoa</taxon>
        <taxon>Nematoda</taxon>
        <taxon>Chromadorea</taxon>
        <taxon>Rhabditida</taxon>
        <taxon>Tylenchina</taxon>
        <taxon>Tylenchomorpha</taxon>
        <taxon>Tylenchoidea</taxon>
        <taxon>Heteroderidae</taxon>
        <taxon>Heteroderinae</taxon>
        <taxon>Heterodera</taxon>
    </lineage>
</organism>
<dbReference type="EMBL" id="JBICBT010000422">
    <property type="protein sequence ID" value="KAL3114273.1"/>
    <property type="molecule type" value="Genomic_DNA"/>
</dbReference>
<gene>
    <name evidence="1" type="ORF">niasHT_014117</name>
</gene>
<evidence type="ECO:0000313" key="1">
    <source>
        <dbReference type="EMBL" id="KAL3114273.1"/>
    </source>
</evidence>
<dbReference type="Proteomes" id="UP001620626">
    <property type="component" value="Unassembled WGS sequence"/>
</dbReference>
<comment type="caution">
    <text evidence="1">The sequence shown here is derived from an EMBL/GenBank/DDBJ whole genome shotgun (WGS) entry which is preliminary data.</text>
</comment>
<proteinExistence type="predicted"/>
<name>A0ABD2LGC3_9BILA</name>
<sequence length="161" mass="18280">MPSLVVAPLECLAYPRKIYIPLNKKFYILKKGSNAAEQFAILLLGRNLFMVDQSGRVFSIAISALPCVVILINNENQQKRSESFAKYFVLVGGFTRKWPQFVIGHIRQAVELLQQGNAAESVGRIETAQNFWRGCSNICLPRRPNNNNRNRRNLNSHCCEV</sequence>
<dbReference type="AlphaFoldDB" id="A0ABD2LGC3"/>
<keyword evidence="2" id="KW-1185">Reference proteome</keyword>
<protein>
    <submittedName>
        <fullName evidence="1">Uncharacterized protein</fullName>
    </submittedName>
</protein>
<accession>A0ABD2LGC3</accession>
<reference evidence="1 2" key="1">
    <citation type="submission" date="2024-10" db="EMBL/GenBank/DDBJ databases">
        <authorList>
            <person name="Kim D."/>
        </authorList>
    </citation>
    <scope>NUCLEOTIDE SEQUENCE [LARGE SCALE GENOMIC DNA]</scope>
    <source>
        <strain evidence="1">BH-2024</strain>
    </source>
</reference>